<dbReference type="EMBL" id="NIOF01000010">
    <property type="protein sequence ID" value="OWQ86796.1"/>
    <property type="molecule type" value="Genomic_DNA"/>
</dbReference>
<dbReference type="RefSeq" id="WP_088386464.1">
    <property type="nucleotide sequence ID" value="NZ_NIOF01000010.1"/>
</dbReference>
<sequence>MQEIILMPGRMHGLARQQSLRGWLAIMLLGAGGRLISWAWRVAPAARQGSDSHEFEFSPAADAEGGRIYADGQLLGTLAGVQRL</sequence>
<organism evidence="2 3">
    <name type="scientific">Roseateles aquatilis</name>
    <dbReference type="NCBI Taxonomy" id="431061"/>
    <lineage>
        <taxon>Bacteria</taxon>
        <taxon>Pseudomonadati</taxon>
        <taxon>Pseudomonadota</taxon>
        <taxon>Betaproteobacteria</taxon>
        <taxon>Burkholderiales</taxon>
        <taxon>Sphaerotilaceae</taxon>
        <taxon>Roseateles</taxon>
    </lineage>
</organism>
<dbReference type="AlphaFoldDB" id="A0A246J2H3"/>
<dbReference type="OrthoDB" id="9155914at2"/>
<keyword evidence="3" id="KW-1185">Reference proteome</keyword>
<keyword evidence="1" id="KW-1133">Transmembrane helix</keyword>
<keyword evidence="1" id="KW-0472">Membrane</keyword>
<evidence type="ECO:0000256" key="1">
    <source>
        <dbReference type="SAM" id="Phobius"/>
    </source>
</evidence>
<accession>A0A246J2H3</accession>
<keyword evidence="1" id="KW-0812">Transmembrane</keyword>
<evidence type="ECO:0000313" key="3">
    <source>
        <dbReference type="Proteomes" id="UP000197468"/>
    </source>
</evidence>
<dbReference type="Proteomes" id="UP000197468">
    <property type="component" value="Unassembled WGS sequence"/>
</dbReference>
<protein>
    <submittedName>
        <fullName evidence="2">Uncharacterized protein</fullName>
    </submittedName>
</protein>
<comment type="caution">
    <text evidence="2">The sequence shown here is derived from an EMBL/GenBank/DDBJ whole genome shotgun (WGS) entry which is preliminary data.</text>
</comment>
<evidence type="ECO:0000313" key="2">
    <source>
        <dbReference type="EMBL" id="OWQ86796.1"/>
    </source>
</evidence>
<proteinExistence type="predicted"/>
<reference evidence="2 3" key="1">
    <citation type="journal article" date="2008" name="Int. J. Syst. Evol. Microbiol.">
        <title>Description of Roseateles aquatilis sp. nov. and Roseateles terrae sp. nov., in the class Betaproteobacteria, and emended description of the genus Roseateles.</title>
        <authorList>
            <person name="Gomila M."/>
            <person name="Bowien B."/>
            <person name="Falsen E."/>
            <person name="Moore E.R."/>
            <person name="Lalucat J."/>
        </authorList>
    </citation>
    <scope>NUCLEOTIDE SEQUENCE [LARGE SCALE GENOMIC DNA]</scope>
    <source>
        <strain evidence="2 3">CCUG 48205</strain>
    </source>
</reference>
<gene>
    <name evidence="2" type="ORF">CDN99_18940</name>
</gene>
<feature type="transmembrane region" description="Helical" evidence="1">
    <location>
        <begin position="20"/>
        <end position="40"/>
    </location>
</feature>
<name>A0A246J2H3_9BURK</name>